<dbReference type="RefSeq" id="WP_108951555.1">
    <property type="nucleotide sequence ID" value="NZ_CP022187.1"/>
</dbReference>
<dbReference type="Proteomes" id="UP000244930">
    <property type="component" value="Chromosome"/>
</dbReference>
<sequence length="192" mass="20703">MKTGTLRHFATAAALSLATITAASAAEFTAIDKAASRFTFQYTQMGVGMDGKFERFAANIRFDPAHPEAGRAAFDIEVASIDTGSTEGNEEVKTKTWFNTAAHPLARFESTSFKALGDKRYEVAGKLTIKGQTRNVTAPFTFEAQGTAATVKGSLKLKRNDFAIGEGEWADTTIVANEIQINFQLRALQAAP</sequence>
<keyword evidence="1" id="KW-0732">Signal</keyword>
<accession>A0A2U8GWP7</accession>
<dbReference type="SUPFAM" id="SSF101874">
    <property type="entry name" value="YceI-like"/>
    <property type="match status" value="1"/>
</dbReference>
<feature type="domain" description="Lipid/polyisoprenoid-binding YceI-like" evidence="2">
    <location>
        <begin position="28"/>
        <end position="188"/>
    </location>
</feature>
<organism evidence="3 4">
    <name type="scientific">Parazoarcus communis</name>
    <dbReference type="NCBI Taxonomy" id="41977"/>
    <lineage>
        <taxon>Bacteria</taxon>
        <taxon>Pseudomonadati</taxon>
        <taxon>Pseudomonadota</taxon>
        <taxon>Betaproteobacteria</taxon>
        <taxon>Rhodocyclales</taxon>
        <taxon>Zoogloeaceae</taxon>
        <taxon>Parazoarcus</taxon>
    </lineage>
</organism>
<dbReference type="InterPro" id="IPR007372">
    <property type="entry name" value="Lipid/polyisoprenoid-bd_YceI"/>
</dbReference>
<feature type="chain" id="PRO_5015858030" evidence="1">
    <location>
        <begin position="26"/>
        <end position="192"/>
    </location>
</feature>
<protein>
    <submittedName>
        <fullName evidence="3">Polyisoprenoid-binding protein</fullName>
    </submittedName>
</protein>
<dbReference type="Pfam" id="PF04264">
    <property type="entry name" value="YceI"/>
    <property type="match status" value="1"/>
</dbReference>
<dbReference type="KEGG" id="acom:CEW83_20475"/>
<dbReference type="Gene3D" id="2.40.128.110">
    <property type="entry name" value="Lipid/polyisoprenoid-binding, YceI-like"/>
    <property type="match status" value="1"/>
</dbReference>
<proteinExistence type="predicted"/>
<dbReference type="EMBL" id="CP022187">
    <property type="protein sequence ID" value="AWI77854.1"/>
    <property type="molecule type" value="Genomic_DNA"/>
</dbReference>
<reference evidence="3 4" key="1">
    <citation type="submission" date="2017-06" db="EMBL/GenBank/DDBJ databases">
        <title>Azoarcus.</title>
        <authorList>
            <person name="Woo J.-H."/>
            <person name="Kim H.-S."/>
        </authorList>
    </citation>
    <scope>NUCLEOTIDE SEQUENCE [LARGE SCALE GENOMIC DNA]</scope>
    <source>
        <strain evidence="3 4">TSPY31</strain>
    </source>
</reference>
<dbReference type="PANTHER" id="PTHR34406:SF1">
    <property type="entry name" value="PROTEIN YCEI"/>
    <property type="match status" value="1"/>
</dbReference>
<gene>
    <name evidence="3" type="ORF">CEW83_20475</name>
</gene>
<dbReference type="SMART" id="SM00867">
    <property type="entry name" value="YceI"/>
    <property type="match status" value="1"/>
</dbReference>
<feature type="signal peptide" evidence="1">
    <location>
        <begin position="1"/>
        <end position="25"/>
    </location>
</feature>
<evidence type="ECO:0000256" key="1">
    <source>
        <dbReference type="SAM" id="SignalP"/>
    </source>
</evidence>
<name>A0A2U8GWP7_9RHOO</name>
<keyword evidence="4" id="KW-1185">Reference proteome</keyword>
<dbReference type="AlphaFoldDB" id="A0A2U8GWP7"/>
<dbReference type="InterPro" id="IPR036761">
    <property type="entry name" value="TTHA0802/YceI-like_sf"/>
</dbReference>
<evidence type="ECO:0000313" key="4">
    <source>
        <dbReference type="Proteomes" id="UP000244930"/>
    </source>
</evidence>
<dbReference type="PANTHER" id="PTHR34406">
    <property type="entry name" value="PROTEIN YCEI"/>
    <property type="match status" value="1"/>
</dbReference>
<evidence type="ECO:0000313" key="3">
    <source>
        <dbReference type="EMBL" id="AWI77854.1"/>
    </source>
</evidence>
<evidence type="ECO:0000259" key="2">
    <source>
        <dbReference type="SMART" id="SM00867"/>
    </source>
</evidence>